<dbReference type="InterPro" id="IPR020449">
    <property type="entry name" value="Tscrpt_reg_AraC-type_HTH"/>
</dbReference>
<dbReference type="EMBL" id="JRNR01000081">
    <property type="protein sequence ID" value="KGF48658.1"/>
    <property type="molecule type" value="Genomic_DNA"/>
</dbReference>
<name>A0A096ANJ0_9BACT</name>
<keyword evidence="7" id="KW-0808">Transferase</keyword>
<keyword evidence="3" id="KW-0805">Transcription regulation</keyword>
<dbReference type="SUPFAM" id="SSF53613">
    <property type="entry name" value="Ribokinase-like"/>
    <property type="match status" value="1"/>
</dbReference>
<dbReference type="CDD" id="cd01169">
    <property type="entry name" value="HMPP_kinase"/>
    <property type="match status" value="1"/>
</dbReference>
<organism evidence="7 8">
    <name type="scientific">Prevotella disiens DNF00882</name>
    <dbReference type="NCBI Taxonomy" id="1401075"/>
    <lineage>
        <taxon>Bacteria</taxon>
        <taxon>Pseudomonadati</taxon>
        <taxon>Bacteroidota</taxon>
        <taxon>Bacteroidia</taxon>
        <taxon>Bacteroidales</taxon>
        <taxon>Prevotellaceae</taxon>
        <taxon>Prevotella</taxon>
    </lineage>
</organism>
<dbReference type="InterPro" id="IPR029056">
    <property type="entry name" value="Ribokinase-like"/>
</dbReference>
<proteinExistence type="predicted"/>
<dbReference type="GO" id="GO:0005829">
    <property type="term" value="C:cytosol"/>
    <property type="evidence" value="ECO:0007669"/>
    <property type="project" value="TreeGrafter"/>
</dbReference>
<sequence>MGRKVEKKATILTITGSDSTGGSGVQADIKTITMLGAYAATAITSVTAQDTEDIQHLYDIPAEVLEMQVNAVLNDLKPTAVKVGMLRSVEQVWVVERLLKQYSPHFVVLDAVVISSKGNVLMPQKVVDAMVSCLFPLSSIVIIRQDSAAYMQQTNTTHNNEELEALARKIMKLGCQSVVLQGGVISTESLTDVLVEENSAKARFYTRPGFIDRITHGAGGAFTSAVAVYLCMGNDMEKAIELAQEYMRQLILRSADSDLGVNRQLLDHSNDVPRQSISGRVLELYNQLMDDIAMHHKTNADVRFYAKKLNVTPRYLAQITRRVAGRTPKQLIDDYIIKEVEAHLLGRAKTIQEVAFACGFSSQVQFNKFFKKMRGCAPGEFRKAHILDVEHTKEL</sequence>
<feature type="domain" description="HTH araC/xylS-type" evidence="6">
    <location>
        <begin position="286"/>
        <end position="384"/>
    </location>
</feature>
<dbReference type="RefSeq" id="WP_197050971.1">
    <property type="nucleotide sequence ID" value="NZ_JRNR01000081.1"/>
</dbReference>
<dbReference type="AlphaFoldDB" id="A0A096ANJ0"/>
<comment type="pathway">
    <text evidence="1">Cofactor biosynthesis; thiamine diphosphate biosynthesis.</text>
</comment>
<dbReference type="Gene3D" id="3.40.1190.20">
    <property type="match status" value="1"/>
</dbReference>
<dbReference type="InterPro" id="IPR004399">
    <property type="entry name" value="HMP/HMP-P_kinase_dom"/>
</dbReference>
<comment type="caution">
    <text evidence="7">The sequence shown here is derived from an EMBL/GenBank/DDBJ whole genome shotgun (WGS) entry which is preliminary data.</text>
</comment>
<dbReference type="GO" id="GO:0008902">
    <property type="term" value="F:hydroxymethylpyrimidine kinase activity"/>
    <property type="evidence" value="ECO:0007669"/>
    <property type="project" value="UniProtKB-EC"/>
</dbReference>
<dbReference type="SMART" id="SM00342">
    <property type="entry name" value="HTH_ARAC"/>
    <property type="match status" value="1"/>
</dbReference>
<dbReference type="GO" id="GO:0043565">
    <property type="term" value="F:sequence-specific DNA binding"/>
    <property type="evidence" value="ECO:0007669"/>
    <property type="project" value="InterPro"/>
</dbReference>
<evidence type="ECO:0000256" key="4">
    <source>
        <dbReference type="ARBA" id="ARBA00023125"/>
    </source>
</evidence>
<dbReference type="GO" id="GO:0003700">
    <property type="term" value="F:DNA-binding transcription factor activity"/>
    <property type="evidence" value="ECO:0007669"/>
    <property type="project" value="InterPro"/>
</dbReference>
<evidence type="ECO:0000313" key="7">
    <source>
        <dbReference type="EMBL" id="KGF48658.1"/>
    </source>
</evidence>
<protein>
    <recommendedName>
        <fullName evidence="2">hydroxymethylpyrimidine kinase</fullName>
        <ecNumber evidence="2">2.7.1.49</ecNumber>
    </recommendedName>
</protein>
<evidence type="ECO:0000256" key="2">
    <source>
        <dbReference type="ARBA" id="ARBA00012135"/>
    </source>
</evidence>
<dbReference type="GO" id="GO:0008972">
    <property type="term" value="F:phosphomethylpyrimidine kinase activity"/>
    <property type="evidence" value="ECO:0007669"/>
    <property type="project" value="InterPro"/>
</dbReference>
<keyword evidence="5" id="KW-0804">Transcription</keyword>
<dbReference type="InterPro" id="IPR018060">
    <property type="entry name" value="HTH_AraC"/>
</dbReference>
<dbReference type="PROSITE" id="PS01124">
    <property type="entry name" value="HTH_ARAC_FAMILY_2"/>
    <property type="match status" value="1"/>
</dbReference>
<evidence type="ECO:0000259" key="6">
    <source>
        <dbReference type="PROSITE" id="PS01124"/>
    </source>
</evidence>
<dbReference type="SUPFAM" id="SSF46689">
    <property type="entry name" value="Homeodomain-like"/>
    <property type="match status" value="1"/>
</dbReference>
<dbReference type="Proteomes" id="UP000029538">
    <property type="component" value="Unassembled WGS sequence"/>
</dbReference>
<dbReference type="GO" id="GO:0009228">
    <property type="term" value="P:thiamine biosynthetic process"/>
    <property type="evidence" value="ECO:0007669"/>
    <property type="project" value="InterPro"/>
</dbReference>
<dbReference type="Pfam" id="PF12833">
    <property type="entry name" value="HTH_18"/>
    <property type="match status" value="1"/>
</dbReference>
<evidence type="ECO:0000313" key="8">
    <source>
        <dbReference type="Proteomes" id="UP000029538"/>
    </source>
</evidence>
<dbReference type="PRINTS" id="PR00032">
    <property type="entry name" value="HTHARAC"/>
</dbReference>
<keyword evidence="7" id="KW-0418">Kinase</keyword>
<dbReference type="PANTHER" id="PTHR20858">
    <property type="entry name" value="PHOSPHOMETHYLPYRIMIDINE KINASE"/>
    <property type="match status" value="1"/>
</dbReference>
<dbReference type="InterPro" id="IPR009057">
    <property type="entry name" value="Homeodomain-like_sf"/>
</dbReference>
<dbReference type="Pfam" id="PF08543">
    <property type="entry name" value="Phos_pyr_kin"/>
    <property type="match status" value="1"/>
</dbReference>
<dbReference type="EC" id="2.7.1.49" evidence="2"/>
<accession>A0A096ANJ0</accession>
<evidence type="ECO:0000256" key="3">
    <source>
        <dbReference type="ARBA" id="ARBA00023015"/>
    </source>
</evidence>
<evidence type="ECO:0000256" key="5">
    <source>
        <dbReference type="ARBA" id="ARBA00023163"/>
    </source>
</evidence>
<dbReference type="InterPro" id="IPR013749">
    <property type="entry name" value="PM/HMP-P_kinase-1"/>
</dbReference>
<evidence type="ECO:0000256" key="1">
    <source>
        <dbReference type="ARBA" id="ARBA00004948"/>
    </source>
</evidence>
<dbReference type="Gene3D" id="1.10.10.60">
    <property type="entry name" value="Homeodomain-like"/>
    <property type="match status" value="1"/>
</dbReference>
<gene>
    <name evidence="7" type="ORF">HMPREF0654_08360</name>
</gene>
<dbReference type="PANTHER" id="PTHR20858:SF17">
    <property type="entry name" value="HYDROXYMETHYLPYRIMIDINE_PHOSPHOMETHYLPYRIMIDINE KINASE THI20-RELATED"/>
    <property type="match status" value="1"/>
</dbReference>
<reference evidence="7 8" key="1">
    <citation type="submission" date="2014-07" db="EMBL/GenBank/DDBJ databases">
        <authorList>
            <person name="McCorrison J."/>
            <person name="Sanka R."/>
            <person name="Torralba M."/>
            <person name="Gillis M."/>
            <person name="Haft D.H."/>
            <person name="Methe B."/>
            <person name="Sutton G."/>
            <person name="Nelson K.E."/>
        </authorList>
    </citation>
    <scope>NUCLEOTIDE SEQUENCE [LARGE SCALE GENOMIC DNA]</scope>
    <source>
        <strain evidence="7 8">DNF00882</strain>
    </source>
</reference>
<keyword evidence="4" id="KW-0238">DNA-binding</keyword>